<keyword evidence="4" id="KW-0378">Hydrolase</keyword>
<protein>
    <submittedName>
        <fullName evidence="9">Nucleoside diphosphate-linked moiety X motif 8 isoform X1</fullName>
    </submittedName>
</protein>
<dbReference type="KEGG" id="pgig:120584748"/>
<evidence type="ECO:0000256" key="6">
    <source>
        <dbReference type="ARBA" id="ARBA00023211"/>
    </source>
</evidence>
<comment type="cofactor">
    <cofactor evidence="2">
        <name>Mg(2+)</name>
        <dbReference type="ChEBI" id="CHEBI:18420"/>
    </cofactor>
</comment>
<dbReference type="InterPro" id="IPR015797">
    <property type="entry name" value="NUDIX_hydrolase-like_dom_sf"/>
</dbReference>
<evidence type="ECO:0000256" key="3">
    <source>
        <dbReference type="ARBA" id="ARBA00022723"/>
    </source>
</evidence>
<dbReference type="GeneID" id="105306561"/>
<dbReference type="PANTHER" id="PTHR12992:SF11">
    <property type="entry name" value="MITOCHONDRIAL COENZYME A DIPHOSPHATASE NUDT8"/>
    <property type="match status" value="1"/>
</dbReference>
<dbReference type="SUPFAM" id="SSF55811">
    <property type="entry name" value="Nudix"/>
    <property type="match status" value="1"/>
</dbReference>
<gene>
    <name evidence="9" type="primary">NUDT8</name>
</gene>
<dbReference type="CTD" id="254552"/>
<dbReference type="InterPro" id="IPR000086">
    <property type="entry name" value="NUDIX_hydrolase_dom"/>
</dbReference>
<dbReference type="KEGG" id="pvp:105306561"/>
<dbReference type="PANTHER" id="PTHR12992">
    <property type="entry name" value="NUDIX HYDROLASE"/>
    <property type="match status" value="1"/>
</dbReference>
<dbReference type="Proteomes" id="UP000515202">
    <property type="component" value="Unplaced"/>
</dbReference>
<evidence type="ECO:0000256" key="4">
    <source>
        <dbReference type="ARBA" id="ARBA00022801"/>
    </source>
</evidence>
<keyword evidence="8" id="KW-1185">Reference proteome</keyword>
<dbReference type="OrthoDB" id="10262892at2759"/>
<dbReference type="GO" id="GO:0046872">
    <property type="term" value="F:metal ion binding"/>
    <property type="evidence" value="ECO:0007669"/>
    <property type="project" value="UniProtKB-KW"/>
</dbReference>
<keyword evidence="3" id="KW-0479">Metal-binding</keyword>
<dbReference type="AlphaFoldDB" id="A0A6P3RE85"/>
<accession>A0A6P3RE85</accession>
<sequence>MLPDCLSAEGEHRCRRLLAPATARLRAWPAAAAVLVPLCSVRGVPALLYTLRSSRLAGRHKGDVSFPGGKRDPADQDVVHTALRETHEELGLVVPEDHVWGILQPVYDQNKTTIAPVLAGVGPLDPQSLKPNPEEVDEVFALSLAHLLQMENQGYTHFRKGSHYHYTMPVFLHGPHRVWGLTAAITEFALQLIAPGAYQPRLVISGLPRV</sequence>
<dbReference type="Pfam" id="PF00293">
    <property type="entry name" value="NUDIX"/>
    <property type="match status" value="1"/>
</dbReference>
<dbReference type="CDD" id="cd03426">
    <property type="entry name" value="NUDIX_CoAse_Nudt7"/>
    <property type="match status" value="1"/>
</dbReference>
<dbReference type="GO" id="GO:0010945">
    <property type="term" value="F:coenzyme A diphosphatase activity"/>
    <property type="evidence" value="ECO:0007669"/>
    <property type="project" value="InterPro"/>
</dbReference>
<evidence type="ECO:0000313" key="9">
    <source>
        <dbReference type="RefSeq" id="XP_011379927.1"/>
    </source>
</evidence>
<dbReference type="InterPro" id="IPR045121">
    <property type="entry name" value="CoAse"/>
</dbReference>
<evidence type="ECO:0000256" key="1">
    <source>
        <dbReference type="ARBA" id="ARBA00001936"/>
    </source>
</evidence>
<dbReference type="Gene3D" id="3.90.79.10">
    <property type="entry name" value="Nucleoside Triphosphate Pyrophosphohydrolase"/>
    <property type="match status" value="1"/>
</dbReference>
<evidence type="ECO:0000259" key="7">
    <source>
        <dbReference type="PROSITE" id="PS51462"/>
    </source>
</evidence>
<keyword evidence="5" id="KW-0460">Magnesium</keyword>
<proteinExistence type="predicted"/>
<evidence type="ECO:0000256" key="5">
    <source>
        <dbReference type="ARBA" id="ARBA00022842"/>
    </source>
</evidence>
<reference evidence="9" key="1">
    <citation type="submission" date="2025-08" db="UniProtKB">
        <authorList>
            <consortium name="RefSeq"/>
        </authorList>
    </citation>
    <scope>IDENTIFICATION</scope>
    <source>
        <tissue evidence="9">Kidney</tissue>
    </source>
</reference>
<feature type="domain" description="Nudix hydrolase" evidence="7">
    <location>
        <begin position="29"/>
        <end position="164"/>
    </location>
</feature>
<name>A0A6P3RE85_PTEVA</name>
<comment type="cofactor">
    <cofactor evidence="1">
        <name>Mn(2+)</name>
        <dbReference type="ChEBI" id="CHEBI:29035"/>
    </cofactor>
</comment>
<organism evidence="8 9">
    <name type="scientific">Pteropus vampyrus</name>
    <name type="common">Large flying fox</name>
    <dbReference type="NCBI Taxonomy" id="132908"/>
    <lineage>
        <taxon>Eukaryota</taxon>
        <taxon>Metazoa</taxon>
        <taxon>Chordata</taxon>
        <taxon>Craniata</taxon>
        <taxon>Vertebrata</taxon>
        <taxon>Euteleostomi</taxon>
        <taxon>Mammalia</taxon>
        <taxon>Eutheria</taxon>
        <taxon>Laurasiatheria</taxon>
        <taxon>Chiroptera</taxon>
        <taxon>Yinpterochiroptera</taxon>
        <taxon>Pteropodoidea</taxon>
        <taxon>Pteropodidae</taxon>
        <taxon>Pteropodinae</taxon>
        <taxon>Pteropus</taxon>
    </lineage>
</organism>
<dbReference type="PROSITE" id="PS51462">
    <property type="entry name" value="NUDIX"/>
    <property type="match status" value="1"/>
</dbReference>
<evidence type="ECO:0000256" key="2">
    <source>
        <dbReference type="ARBA" id="ARBA00001946"/>
    </source>
</evidence>
<dbReference type="RefSeq" id="XP_011379927.1">
    <property type="nucleotide sequence ID" value="XM_011381625.2"/>
</dbReference>
<evidence type="ECO:0000313" key="8">
    <source>
        <dbReference type="Proteomes" id="UP000515202"/>
    </source>
</evidence>
<dbReference type="GeneID" id="120584748"/>
<dbReference type="RefSeq" id="XP_039696616.1">
    <property type="nucleotide sequence ID" value="XM_039840682.1"/>
</dbReference>
<keyword evidence="6" id="KW-0464">Manganese</keyword>